<keyword evidence="2" id="KW-1185">Reference proteome</keyword>
<evidence type="ECO:0000313" key="2">
    <source>
        <dbReference type="Proteomes" id="UP001596099"/>
    </source>
</evidence>
<evidence type="ECO:0000313" key="1">
    <source>
        <dbReference type="EMBL" id="MFC5973286.1"/>
    </source>
</evidence>
<name>A0ABD5RRQ3_9EURY</name>
<gene>
    <name evidence="1" type="ORF">ACFPYI_18300</name>
</gene>
<dbReference type="RefSeq" id="WP_247417654.1">
    <property type="nucleotide sequence ID" value="NZ_JALLGW010000001.1"/>
</dbReference>
<sequence length="92" mass="10212">MSPTVHELRNEIRLAVGRYERVEQTGFTKESLAAIAEAVGYTPETVSRPPKGQVRAGIRWKVGLREDDDPDAGGGTFRKADLQAIAEFLREE</sequence>
<organism evidence="1 2">
    <name type="scientific">Halomarina salina</name>
    <dbReference type="NCBI Taxonomy" id="1872699"/>
    <lineage>
        <taxon>Archaea</taxon>
        <taxon>Methanobacteriati</taxon>
        <taxon>Methanobacteriota</taxon>
        <taxon>Stenosarchaea group</taxon>
        <taxon>Halobacteria</taxon>
        <taxon>Halobacteriales</taxon>
        <taxon>Natronomonadaceae</taxon>
        <taxon>Halomarina</taxon>
    </lineage>
</organism>
<comment type="caution">
    <text evidence="1">The sequence shown here is derived from an EMBL/GenBank/DDBJ whole genome shotgun (WGS) entry which is preliminary data.</text>
</comment>
<dbReference type="AlphaFoldDB" id="A0ABD5RRQ3"/>
<protein>
    <submittedName>
        <fullName evidence="1">Uncharacterized protein</fullName>
    </submittedName>
</protein>
<accession>A0ABD5RRQ3</accession>
<reference evidence="1 2" key="1">
    <citation type="journal article" date="2019" name="Int. J. Syst. Evol. Microbiol.">
        <title>The Global Catalogue of Microorganisms (GCM) 10K type strain sequencing project: providing services to taxonomists for standard genome sequencing and annotation.</title>
        <authorList>
            <consortium name="The Broad Institute Genomics Platform"/>
            <consortium name="The Broad Institute Genome Sequencing Center for Infectious Disease"/>
            <person name="Wu L."/>
            <person name="Ma J."/>
        </authorList>
    </citation>
    <scope>NUCLEOTIDE SEQUENCE [LARGE SCALE GENOMIC DNA]</scope>
    <source>
        <strain evidence="1 2">CGMCC 1.12543</strain>
    </source>
</reference>
<proteinExistence type="predicted"/>
<dbReference type="EMBL" id="JBHSQH010000001">
    <property type="protein sequence ID" value="MFC5973286.1"/>
    <property type="molecule type" value="Genomic_DNA"/>
</dbReference>
<dbReference type="Proteomes" id="UP001596099">
    <property type="component" value="Unassembled WGS sequence"/>
</dbReference>